<gene>
    <name evidence="1" type="ORF">C7B82_21745</name>
</gene>
<reference evidence="1 2" key="2">
    <citation type="submission" date="2018-03" db="EMBL/GenBank/DDBJ databases">
        <title>The ancient ancestry and fast evolution of plastids.</title>
        <authorList>
            <person name="Moore K.R."/>
            <person name="Magnabosco C."/>
            <person name="Momper L."/>
            <person name="Gold D.A."/>
            <person name="Bosak T."/>
            <person name="Fournier G.P."/>
        </authorList>
    </citation>
    <scope>NUCLEOTIDE SEQUENCE [LARGE SCALE GENOMIC DNA]</scope>
    <source>
        <strain evidence="1 2">ULC18</strain>
    </source>
</reference>
<comment type="caution">
    <text evidence="1">The sequence shown here is derived from an EMBL/GenBank/DDBJ whole genome shotgun (WGS) entry which is preliminary data.</text>
</comment>
<dbReference type="EMBL" id="PVWK01000120">
    <property type="protein sequence ID" value="PSB25819.1"/>
    <property type="molecule type" value="Genomic_DNA"/>
</dbReference>
<accession>A0A2T1DZD5</accession>
<reference evidence="2" key="1">
    <citation type="submission" date="2018-02" db="EMBL/GenBank/DDBJ databases">
        <authorList>
            <person name="Moore K."/>
            <person name="Momper L."/>
        </authorList>
    </citation>
    <scope>NUCLEOTIDE SEQUENCE [LARGE SCALE GENOMIC DNA]</scope>
    <source>
        <strain evidence="2">ULC18</strain>
    </source>
</reference>
<organism evidence="1 2">
    <name type="scientific">Stenomitos frigidus ULC18</name>
    <dbReference type="NCBI Taxonomy" id="2107698"/>
    <lineage>
        <taxon>Bacteria</taxon>
        <taxon>Bacillati</taxon>
        <taxon>Cyanobacteriota</taxon>
        <taxon>Cyanophyceae</taxon>
        <taxon>Leptolyngbyales</taxon>
        <taxon>Leptolyngbyaceae</taxon>
        <taxon>Stenomitos</taxon>
    </lineage>
</organism>
<sequence length="80" mass="9348">MRKQITVLLAENTQMSARSIEMQKQTGKMRKQRAFLLAETTEMGKRMDKMRRQTAILPIESAVKSKRSPHTLLHQIQMFC</sequence>
<dbReference type="Proteomes" id="UP000239576">
    <property type="component" value="Unassembled WGS sequence"/>
</dbReference>
<name>A0A2T1DZD5_9CYAN</name>
<evidence type="ECO:0000313" key="2">
    <source>
        <dbReference type="Proteomes" id="UP000239576"/>
    </source>
</evidence>
<proteinExistence type="predicted"/>
<protein>
    <submittedName>
        <fullName evidence="1">Uncharacterized protein</fullName>
    </submittedName>
</protein>
<evidence type="ECO:0000313" key="1">
    <source>
        <dbReference type="EMBL" id="PSB25819.1"/>
    </source>
</evidence>
<keyword evidence="2" id="KW-1185">Reference proteome</keyword>
<dbReference type="AlphaFoldDB" id="A0A2T1DZD5"/>